<dbReference type="RefSeq" id="XP_044716989.1">
    <property type="nucleotide sequence ID" value="XM_044867729.1"/>
</dbReference>
<keyword evidence="3" id="KW-0560">Oxidoreductase</keyword>
<reference evidence="5" key="1">
    <citation type="submission" date="2021-09" db="EMBL/GenBank/DDBJ databases">
        <title>A high-quality genome of the endoparasitic fungus Hirsutella rhossiliensis with a comparison of Hirsutella genomes reveals transposable elements contributing to genome size variation.</title>
        <authorList>
            <person name="Lin R."/>
            <person name="Jiao Y."/>
            <person name="Sun X."/>
            <person name="Ling J."/>
            <person name="Xie B."/>
            <person name="Cheng X."/>
        </authorList>
    </citation>
    <scope>NUCLEOTIDE SEQUENCE</scope>
    <source>
        <strain evidence="5">HR02</strain>
    </source>
</reference>
<evidence type="ECO:0000256" key="3">
    <source>
        <dbReference type="ARBA" id="ARBA00023002"/>
    </source>
</evidence>
<gene>
    <name evidence="5" type="ORF">HRG_09258</name>
</gene>
<dbReference type="PANTHER" id="PTHR24320:SF282">
    <property type="entry name" value="WW DOMAIN-CONTAINING OXIDOREDUCTASE"/>
    <property type="match status" value="1"/>
</dbReference>
<dbReference type="AlphaFoldDB" id="A0A9P8SEA6"/>
<comment type="similarity">
    <text evidence="1">Belongs to the short-chain dehydrogenases/reductases (SDR) family.</text>
</comment>
<comment type="caution">
    <text evidence="5">The sequence shown here is derived from an EMBL/GenBank/DDBJ whole genome shotgun (WGS) entry which is preliminary data.</text>
</comment>
<dbReference type="GeneID" id="68358387"/>
<sequence>MSGWSTSSKQTRLQSWHATRKSSSSGTPTPNVNGYVAIVTGGNSGIGYKTALQLAKRGARVYIASRSRDRVDQAIAAMKTGADTLDVQFLSLDLQDL</sequence>
<protein>
    <submittedName>
        <fullName evidence="5">Short chain dehydrogenase domain-containing protein</fullName>
    </submittedName>
</protein>
<evidence type="ECO:0000256" key="1">
    <source>
        <dbReference type="ARBA" id="ARBA00006484"/>
    </source>
</evidence>
<dbReference type="Proteomes" id="UP000824596">
    <property type="component" value="Unassembled WGS sequence"/>
</dbReference>
<dbReference type="InterPro" id="IPR036291">
    <property type="entry name" value="NAD(P)-bd_dom_sf"/>
</dbReference>
<keyword evidence="2" id="KW-0521">NADP</keyword>
<dbReference type="PANTHER" id="PTHR24320">
    <property type="entry name" value="RETINOL DEHYDROGENASE"/>
    <property type="match status" value="1"/>
</dbReference>
<name>A0A9P8SEA6_9HYPO</name>
<dbReference type="InterPro" id="IPR002347">
    <property type="entry name" value="SDR_fam"/>
</dbReference>
<keyword evidence="6" id="KW-1185">Reference proteome</keyword>
<dbReference type="Gene3D" id="3.40.50.720">
    <property type="entry name" value="NAD(P)-binding Rossmann-like Domain"/>
    <property type="match status" value="1"/>
</dbReference>
<evidence type="ECO:0000256" key="2">
    <source>
        <dbReference type="ARBA" id="ARBA00022857"/>
    </source>
</evidence>
<dbReference type="OrthoDB" id="4897692at2759"/>
<feature type="region of interest" description="Disordered" evidence="4">
    <location>
        <begin position="1"/>
        <end position="32"/>
    </location>
</feature>
<evidence type="ECO:0000256" key="4">
    <source>
        <dbReference type="SAM" id="MobiDB-lite"/>
    </source>
</evidence>
<dbReference type="EMBL" id="JAIZPD010000012">
    <property type="protein sequence ID" value="KAH0959476.1"/>
    <property type="molecule type" value="Genomic_DNA"/>
</dbReference>
<dbReference type="Pfam" id="PF00106">
    <property type="entry name" value="adh_short"/>
    <property type="match status" value="1"/>
</dbReference>
<dbReference type="SUPFAM" id="SSF51735">
    <property type="entry name" value="NAD(P)-binding Rossmann-fold domains"/>
    <property type="match status" value="1"/>
</dbReference>
<proteinExistence type="inferred from homology"/>
<organism evidence="5 6">
    <name type="scientific">Hirsutella rhossiliensis</name>
    <dbReference type="NCBI Taxonomy" id="111463"/>
    <lineage>
        <taxon>Eukaryota</taxon>
        <taxon>Fungi</taxon>
        <taxon>Dikarya</taxon>
        <taxon>Ascomycota</taxon>
        <taxon>Pezizomycotina</taxon>
        <taxon>Sordariomycetes</taxon>
        <taxon>Hypocreomycetidae</taxon>
        <taxon>Hypocreales</taxon>
        <taxon>Ophiocordycipitaceae</taxon>
        <taxon>Hirsutella</taxon>
    </lineage>
</organism>
<accession>A0A9P8SEA6</accession>
<evidence type="ECO:0000313" key="5">
    <source>
        <dbReference type="EMBL" id="KAH0959476.1"/>
    </source>
</evidence>
<evidence type="ECO:0000313" key="6">
    <source>
        <dbReference type="Proteomes" id="UP000824596"/>
    </source>
</evidence>
<dbReference type="GO" id="GO:0016491">
    <property type="term" value="F:oxidoreductase activity"/>
    <property type="evidence" value="ECO:0007669"/>
    <property type="project" value="UniProtKB-KW"/>
</dbReference>